<dbReference type="Proteomes" id="UP001165121">
    <property type="component" value="Unassembled WGS sequence"/>
</dbReference>
<organism evidence="1 2">
    <name type="scientific">Phytophthora fragariaefolia</name>
    <dbReference type="NCBI Taxonomy" id="1490495"/>
    <lineage>
        <taxon>Eukaryota</taxon>
        <taxon>Sar</taxon>
        <taxon>Stramenopiles</taxon>
        <taxon>Oomycota</taxon>
        <taxon>Peronosporomycetes</taxon>
        <taxon>Peronosporales</taxon>
        <taxon>Peronosporaceae</taxon>
        <taxon>Phytophthora</taxon>
    </lineage>
</organism>
<dbReference type="AlphaFoldDB" id="A0A9W7D7P4"/>
<sequence>MGRWMKIVPKRAVIRKAHASPELSQEDLAAWVRTTYKLRNAPARNIVSNILKNAAAILSDKYGDDNRKKPLRVASPTLENRLASWIEGIEQRNICLSRQLMQV</sequence>
<keyword evidence="2" id="KW-1185">Reference proteome</keyword>
<gene>
    <name evidence="1" type="ORF">Pfra01_002744400</name>
</gene>
<accession>A0A9W7D7P4</accession>
<name>A0A9W7D7P4_9STRA</name>
<reference evidence="1" key="1">
    <citation type="submission" date="2023-04" db="EMBL/GenBank/DDBJ databases">
        <title>Phytophthora fragariaefolia NBRC 109709.</title>
        <authorList>
            <person name="Ichikawa N."/>
            <person name="Sato H."/>
            <person name="Tonouchi N."/>
        </authorList>
    </citation>
    <scope>NUCLEOTIDE SEQUENCE</scope>
    <source>
        <strain evidence="1">NBRC 109709</strain>
    </source>
</reference>
<dbReference type="OrthoDB" id="134484at2759"/>
<protein>
    <submittedName>
        <fullName evidence="1">Unnamed protein product</fullName>
    </submittedName>
</protein>
<evidence type="ECO:0000313" key="1">
    <source>
        <dbReference type="EMBL" id="GMF62893.1"/>
    </source>
</evidence>
<dbReference type="EMBL" id="BSXT01006717">
    <property type="protein sequence ID" value="GMF62893.1"/>
    <property type="molecule type" value="Genomic_DNA"/>
</dbReference>
<proteinExistence type="predicted"/>
<evidence type="ECO:0000313" key="2">
    <source>
        <dbReference type="Proteomes" id="UP001165121"/>
    </source>
</evidence>
<comment type="caution">
    <text evidence="1">The sequence shown here is derived from an EMBL/GenBank/DDBJ whole genome shotgun (WGS) entry which is preliminary data.</text>
</comment>
<dbReference type="Gene3D" id="1.10.10.60">
    <property type="entry name" value="Homeodomain-like"/>
    <property type="match status" value="1"/>
</dbReference>